<dbReference type="PANTHER" id="PTHR30146:SF24">
    <property type="entry name" value="XYLOSE OPERON REGULATORY PROTEIN"/>
    <property type="match status" value="1"/>
</dbReference>
<feature type="region of interest" description="Disordered" evidence="4">
    <location>
        <begin position="250"/>
        <end position="276"/>
    </location>
</feature>
<dbReference type="PANTHER" id="PTHR30146">
    <property type="entry name" value="LACI-RELATED TRANSCRIPTIONAL REPRESSOR"/>
    <property type="match status" value="1"/>
</dbReference>
<evidence type="ECO:0000256" key="4">
    <source>
        <dbReference type="SAM" id="MobiDB-lite"/>
    </source>
</evidence>
<dbReference type="InterPro" id="IPR046335">
    <property type="entry name" value="LacI/GalR-like_sensor"/>
</dbReference>
<feature type="compositionally biased region" description="Basic residues" evidence="4">
    <location>
        <begin position="255"/>
        <end position="266"/>
    </location>
</feature>
<protein>
    <submittedName>
        <fullName evidence="6">Xylose operon regulatory protein</fullName>
    </submittedName>
</protein>
<dbReference type="Proteomes" id="UP000317238">
    <property type="component" value="Unassembled WGS sequence"/>
</dbReference>
<dbReference type="EMBL" id="SJPL01000001">
    <property type="protein sequence ID" value="TWT69200.1"/>
    <property type="molecule type" value="Genomic_DNA"/>
</dbReference>
<name>A0A5C5Y202_9PLAN</name>
<evidence type="ECO:0000256" key="1">
    <source>
        <dbReference type="ARBA" id="ARBA00023015"/>
    </source>
</evidence>
<keyword evidence="1" id="KW-0805">Transcription regulation</keyword>
<keyword evidence="7" id="KW-1185">Reference proteome</keyword>
<organism evidence="6 7">
    <name type="scientific">Crateriforma conspicua</name>
    <dbReference type="NCBI Taxonomy" id="2527996"/>
    <lineage>
        <taxon>Bacteria</taxon>
        <taxon>Pseudomonadati</taxon>
        <taxon>Planctomycetota</taxon>
        <taxon>Planctomycetia</taxon>
        <taxon>Planctomycetales</taxon>
        <taxon>Planctomycetaceae</taxon>
        <taxon>Crateriforma</taxon>
    </lineage>
</organism>
<dbReference type="PROSITE" id="PS01124">
    <property type="entry name" value="HTH_ARAC_FAMILY_2"/>
    <property type="match status" value="1"/>
</dbReference>
<keyword evidence="2" id="KW-0238">DNA-binding</keyword>
<dbReference type="Gene3D" id="1.10.10.60">
    <property type="entry name" value="Homeodomain-like"/>
    <property type="match status" value="2"/>
</dbReference>
<dbReference type="Gene3D" id="3.40.50.2300">
    <property type="match status" value="2"/>
</dbReference>
<dbReference type="OrthoDB" id="9772607at2"/>
<comment type="caution">
    <text evidence="6">The sequence shown here is derived from an EMBL/GenBank/DDBJ whole genome shotgun (WGS) entry which is preliminary data.</text>
</comment>
<dbReference type="InterPro" id="IPR018060">
    <property type="entry name" value="HTH_AraC"/>
</dbReference>
<dbReference type="SUPFAM" id="SSF53822">
    <property type="entry name" value="Periplasmic binding protein-like I"/>
    <property type="match status" value="1"/>
</dbReference>
<reference evidence="6 7" key="1">
    <citation type="submission" date="2019-02" db="EMBL/GenBank/DDBJ databases">
        <title>Deep-cultivation of Planctomycetes and their phenomic and genomic characterization uncovers novel biology.</title>
        <authorList>
            <person name="Wiegand S."/>
            <person name="Jogler M."/>
            <person name="Boedeker C."/>
            <person name="Pinto D."/>
            <person name="Vollmers J."/>
            <person name="Rivas-Marin E."/>
            <person name="Kohn T."/>
            <person name="Peeters S.H."/>
            <person name="Heuer A."/>
            <person name="Rast P."/>
            <person name="Oberbeckmann S."/>
            <person name="Bunk B."/>
            <person name="Jeske O."/>
            <person name="Meyerdierks A."/>
            <person name="Storesund J.E."/>
            <person name="Kallscheuer N."/>
            <person name="Luecker S."/>
            <person name="Lage O.M."/>
            <person name="Pohl T."/>
            <person name="Merkel B.J."/>
            <person name="Hornburger P."/>
            <person name="Mueller R.-W."/>
            <person name="Bruemmer F."/>
            <person name="Labrenz M."/>
            <person name="Spormann A.M."/>
            <person name="Op Den Camp H."/>
            <person name="Overmann J."/>
            <person name="Amann R."/>
            <person name="Jetten M.S.M."/>
            <person name="Mascher T."/>
            <person name="Medema M.H."/>
            <person name="Devos D.P."/>
            <person name="Kaster A.-K."/>
            <person name="Ovreas L."/>
            <person name="Rohde M."/>
            <person name="Galperin M.Y."/>
            <person name="Jogler C."/>
        </authorList>
    </citation>
    <scope>NUCLEOTIDE SEQUENCE [LARGE SCALE GENOMIC DNA]</scope>
    <source>
        <strain evidence="6 7">Pan14r</strain>
    </source>
</reference>
<evidence type="ECO:0000256" key="2">
    <source>
        <dbReference type="ARBA" id="ARBA00023125"/>
    </source>
</evidence>
<dbReference type="GO" id="GO:0000976">
    <property type="term" value="F:transcription cis-regulatory region binding"/>
    <property type="evidence" value="ECO:0007669"/>
    <property type="project" value="TreeGrafter"/>
</dbReference>
<dbReference type="Pfam" id="PF12833">
    <property type="entry name" value="HTH_18"/>
    <property type="match status" value="1"/>
</dbReference>
<dbReference type="PROSITE" id="PS00041">
    <property type="entry name" value="HTH_ARAC_FAMILY_1"/>
    <property type="match status" value="1"/>
</dbReference>
<keyword evidence="3" id="KW-0804">Transcription</keyword>
<dbReference type="AlphaFoldDB" id="A0A5C5Y202"/>
<dbReference type="RefSeq" id="WP_145298768.1">
    <property type="nucleotide sequence ID" value="NZ_CP036319.1"/>
</dbReference>
<evidence type="ECO:0000313" key="7">
    <source>
        <dbReference type="Proteomes" id="UP000317238"/>
    </source>
</evidence>
<dbReference type="GO" id="GO:0003700">
    <property type="term" value="F:DNA-binding transcription factor activity"/>
    <property type="evidence" value="ECO:0007669"/>
    <property type="project" value="InterPro"/>
</dbReference>
<dbReference type="Pfam" id="PF13377">
    <property type="entry name" value="Peripla_BP_3"/>
    <property type="match status" value="1"/>
</dbReference>
<dbReference type="InterPro" id="IPR009057">
    <property type="entry name" value="Homeodomain-like_sf"/>
</dbReference>
<sequence length="402" mass="45392">MAQQKHVLLLVETSRVFGRGVIEGISRFAKEQADWIFHFQDRGILEGLSPWLRNWKGDGIITRSAVRSLAKEFDRLKCPVVELLGDGQTLVSEVRTDEMITAEHAIDHLIKQGYPHVAFYSHSNSWWSDARLKAFETIVRQRGLSGHVYPGASEGDHQPYPPWKPAYEKPTLQWLDQLPKPVGIWAVADSQAVRLLESCWQIDLRVPVDVGILGTSNDELVCSLLSPSLSSIDLDASQIGYHAAALLDQKMNRPTPKRSGSKKHPKPQFISPGGVVSRGSTNPIAIHDPELSMAMQIIAREAIHGLTVEQLAQEMYVSRSTLERRFRAYFKHSPAHEINQTRIERAKTLLRDTALPVHAVSDKVGFASPENFVRFFRRIVGKTPRQYRLQFFHNVTRDVATD</sequence>
<evidence type="ECO:0000256" key="3">
    <source>
        <dbReference type="ARBA" id="ARBA00023163"/>
    </source>
</evidence>
<evidence type="ECO:0000313" key="6">
    <source>
        <dbReference type="EMBL" id="TWT69200.1"/>
    </source>
</evidence>
<dbReference type="InterPro" id="IPR018062">
    <property type="entry name" value="HTH_AraC-typ_CS"/>
</dbReference>
<feature type="domain" description="HTH araC/xylS-type" evidence="5">
    <location>
        <begin position="292"/>
        <end position="390"/>
    </location>
</feature>
<dbReference type="InterPro" id="IPR028082">
    <property type="entry name" value="Peripla_BP_I"/>
</dbReference>
<gene>
    <name evidence="6" type="primary">xylR_5</name>
    <name evidence="6" type="ORF">Pan14r_14850</name>
</gene>
<dbReference type="SUPFAM" id="SSF46689">
    <property type="entry name" value="Homeodomain-like"/>
    <property type="match status" value="2"/>
</dbReference>
<accession>A0A5C5Y202</accession>
<dbReference type="SMART" id="SM00342">
    <property type="entry name" value="HTH_ARAC"/>
    <property type="match status" value="1"/>
</dbReference>
<evidence type="ECO:0000259" key="5">
    <source>
        <dbReference type="PROSITE" id="PS01124"/>
    </source>
</evidence>
<proteinExistence type="predicted"/>